<organism evidence="2 3">
    <name type="scientific">Dreissena polymorpha</name>
    <name type="common">Zebra mussel</name>
    <name type="synonym">Mytilus polymorpha</name>
    <dbReference type="NCBI Taxonomy" id="45954"/>
    <lineage>
        <taxon>Eukaryota</taxon>
        <taxon>Metazoa</taxon>
        <taxon>Spiralia</taxon>
        <taxon>Lophotrochozoa</taxon>
        <taxon>Mollusca</taxon>
        <taxon>Bivalvia</taxon>
        <taxon>Autobranchia</taxon>
        <taxon>Heteroconchia</taxon>
        <taxon>Euheterodonta</taxon>
        <taxon>Imparidentia</taxon>
        <taxon>Neoheterodontei</taxon>
        <taxon>Myida</taxon>
        <taxon>Dreissenoidea</taxon>
        <taxon>Dreissenidae</taxon>
        <taxon>Dreissena</taxon>
    </lineage>
</organism>
<protein>
    <submittedName>
        <fullName evidence="2">Uncharacterized protein</fullName>
    </submittedName>
</protein>
<comment type="caution">
    <text evidence="2">The sequence shown here is derived from an EMBL/GenBank/DDBJ whole genome shotgun (WGS) entry which is preliminary data.</text>
</comment>
<proteinExistence type="predicted"/>
<keyword evidence="3" id="KW-1185">Reference proteome</keyword>
<keyword evidence="1" id="KW-1133">Transmembrane helix</keyword>
<dbReference type="PANTHER" id="PTHR47018:SF1">
    <property type="entry name" value="TESMIN_TSO1-LIKE CXC DOMAIN-CONTAINING PROTEIN"/>
    <property type="match status" value="1"/>
</dbReference>
<reference evidence="2" key="1">
    <citation type="journal article" date="2019" name="bioRxiv">
        <title>The Genome of the Zebra Mussel, Dreissena polymorpha: A Resource for Invasive Species Research.</title>
        <authorList>
            <person name="McCartney M.A."/>
            <person name="Auch B."/>
            <person name="Kono T."/>
            <person name="Mallez S."/>
            <person name="Zhang Y."/>
            <person name="Obille A."/>
            <person name="Becker A."/>
            <person name="Abrahante J.E."/>
            <person name="Garbe J."/>
            <person name="Badalamenti J.P."/>
            <person name="Herman A."/>
            <person name="Mangelson H."/>
            <person name="Liachko I."/>
            <person name="Sullivan S."/>
            <person name="Sone E.D."/>
            <person name="Koren S."/>
            <person name="Silverstein K.A.T."/>
            <person name="Beckman K.B."/>
            <person name="Gohl D.M."/>
        </authorList>
    </citation>
    <scope>NUCLEOTIDE SEQUENCE</scope>
    <source>
        <strain evidence="2">Duluth1</strain>
        <tissue evidence="2">Whole animal</tissue>
    </source>
</reference>
<dbReference type="PANTHER" id="PTHR47018">
    <property type="entry name" value="CXC DOMAIN-CONTAINING PROTEIN-RELATED"/>
    <property type="match status" value="1"/>
</dbReference>
<dbReference type="AlphaFoldDB" id="A0A9D4DWF7"/>
<sequence>MTTSGLEDILKAFFGGVIRMLTGKNFPQNVRALRMVAKEVLRKESPNVKTFDDLMLSLESKAKNSRTTRFWLDCLIKPVFIMMLFVRAEREAEWGLHLSAVAAMMPYFIAAWHINYARYGLHYLRSMEYLPAHV</sequence>
<dbReference type="Proteomes" id="UP000828390">
    <property type="component" value="Unassembled WGS sequence"/>
</dbReference>
<feature type="transmembrane region" description="Helical" evidence="1">
    <location>
        <begin position="94"/>
        <end position="117"/>
    </location>
</feature>
<evidence type="ECO:0000256" key="1">
    <source>
        <dbReference type="SAM" id="Phobius"/>
    </source>
</evidence>
<reference evidence="2" key="2">
    <citation type="submission" date="2020-11" db="EMBL/GenBank/DDBJ databases">
        <authorList>
            <person name="McCartney M.A."/>
            <person name="Auch B."/>
            <person name="Kono T."/>
            <person name="Mallez S."/>
            <person name="Becker A."/>
            <person name="Gohl D.M."/>
            <person name="Silverstein K.A.T."/>
            <person name="Koren S."/>
            <person name="Bechman K.B."/>
            <person name="Herman A."/>
            <person name="Abrahante J.E."/>
            <person name="Garbe J."/>
        </authorList>
    </citation>
    <scope>NUCLEOTIDE SEQUENCE</scope>
    <source>
        <strain evidence="2">Duluth1</strain>
        <tissue evidence="2">Whole animal</tissue>
    </source>
</reference>
<evidence type="ECO:0000313" key="3">
    <source>
        <dbReference type="Proteomes" id="UP000828390"/>
    </source>
</evidence>
<gene>
    <name evidence="2" type="ORF">DPMN_189975</name>
</gene>
<keyword evidence="1" id="KW-0812">Transmembrane</keyword>
<name>A0A9D4DWF7_DREPO</name>
<accession>A0A9D4DWF7</accession>
<evidence type="ECO:0000313" key="2">
    <source>
        <dbReference type="EMBL" id="KAH3755284.1"/>
    </source>
</evidence>
<keyword evidence="1" id="KW-0472">Membrane</keyword>
<dbReference type="EMBL" id="JAIWYP010000010">
    <property type="protein sequence ID" value="KAH3755284.1"/>
    <property type="molecule type" value="Genomic_DNA"/>
</dbReference>